<comment type="caution">
    <text evidence="4">The sequence shown here is derived from an EMBL/GenBank/DDBJ whole genome shotgun (WGS) entry which is preliminary data.</text>
</comment>
<dbReference type="RefSeq" id="XP_060277893.1">
    <property type="nucleotide sequence ID" value="XM_060432933.1"/>
</dbReference>
<evidence type="ECO:0000313" key="4">
    <source>
        <dbReference type="EMBL" id="KAK1761680.1"/>
    </source>
</evidence>
<dbReference type="EMBL" id="MU839056">
    <property type="protein sequence ID" value="KAK1761680.1"/>
    <property type="molecule type" value="Genomic_DNA"/>
</dbReference>
<reference evidence="4" key="1">
    <citation type="submission" date="2023-06" db="EMBL/GenBank/DDBJ databases">
        <title>Genome-scale phylogeny and comparative genomics of the fungal order Sordariales.</title>
        <authorList>
            <consortium name="Lawrence Berkeley National Laboratory"/>
            <person name="Hensen N."/>
            <person name="Bonometti L."/>
            <person name="Westerberg I."/>
            <person name="Brannstrom I.O."/>
            <person name="Guillou S."/>
            <person name="Cros-Aarteil S."/>
            <person name="Calhoun S."/>
            <person name="Haridas S."/>
            <person name="Kuo A."/>
            <person name="Mondo S."/>
            <person name="Pangilinan J."/>
            <person name="Riley R."/>
            <person name="Labutti K."/>
            <person name="Andreopoulos B."/>
            <person name="Lipzen A."/>
            <person name="Chen C."/>
            <person name="Yanf M."/>
            <person name="Daum C."/>
            <person name="Ng V."/>
            <person name="Clum A."/>
            <person name="Steindorff A."/>
            <person name="Ohm R."/>
            <person name="Martin F."/>
            <person name="Silar P."/>
            <person name="Natvig D."/>
            <person name="Lalanne C."/>
            <person name="Gautier V."/>
            <person name="Ament-Velasquez S.L."/>
            <person name="Kruys A."/>
            <person name="Hutchinson M.I."/>
            <person name="Powell A.J."/>
            <person name="Barry K."/>
            <person name="Miller A.N."/>
            <person name="Grigoriev I.V."/>
            <person name="Debuchy R."/>
            <person name="Gladieux P."/>
            <person name="Thoren M.H."/>
            <person name="Johannesson H."/>
        </authorList>
    </citation>
    <scope>NUCLEOTIDE SEQUENCE</scope>
    <source>
        <strain evidence="4">8032-3</strain>
    </source>
</reference>
<protein>
    <submittedName>
        <fullName evidence="4">Uncharacterized protein</fullName>
    </submittedName>
</protein>
<dbReference type="NCBIfam" id="NF005559">
    <property type="entry name" value="PRK07231.1"/>
    <property type="match status" value="1"/>
</dbReference>
<comment type="similarity">
    <text evidence="1">Belongs to the short-chain dehydrogenases/reductases (SDR) family.</text>
</comment>
<keyword evidence="3" id="KW-0560">Oxidoreductase</keyword>
<dbReference type="PRINTS" id="PR00080">
    <property type="entry name" value="SDRFAMILY"/>
</dbReference>
<proteinExistence type="inferred from homology"/>
<dbReference type="Proteomes" id="UP001244011">
    <property type="component" value="Unassembled WGS sequence"/>
</dbReference>
<dbReference type="GeneID" id="85316120"/>
<evidence type="ECO:0000256" key="3">
    <source>
        <dbReference type="ARBA" id="ARBA00023002"/>
    </source>
</evidence>
<keyword evidence="5" id="KW-1185">Reference proteome</keyword>
<evidence type="ECO:0000313" key="5">
    <source>
        <dbReference type="Proteomes" id="UP001244011"/>
    </source>
</evidence>
<gene>
    <name evidence="4" type="ORF">QBC33DRAFT_624153</name>
</gene>
<dbReference type="InterPro" id="IPR036291">
    <property type="entry name" value="NAD(P)-bd_dom_sf"/>
</dbReference>
<dbReference type="PANTHER" id="PTHR43639">
    <property type="entry name" value="OXIDOREDUCTASE, SHORT-CHAIN DEHYDROGENASE/REDUCTASE FAMILY (AFU_ORTHOLOGUE AFUA_5G02870)"/>
    <property type="match status" value="1"/>
</dbReference>
<evidence type="ECO:0000256" key="1">
    <source>
        <dbReference type="ARBA" id="ARBA00006484"/>
    </source>
</evidence>
<dbReference type="GO" id="GO:0016491">
    <property type="term" value="F:oxidoreductase activity"/>
    <property type="evidence" value="ECO:0007669"/>
    <property type="project" value="UniProtKB-KW"/>
</dbReference>
<accession>A0AAJ0BP98</accession>
<dbReference type="SUPFAM" id="SSF51735">
    <property type="entry name" value="NAD(P)-binding Rossmann-fold domains"/>
    <property type="match status" value="1"/>
</dbReference>
<dbReference type="InterPro" id="IPR002347">
    <property type="entry name" value="SDR_fam"/>
</dbReference>
<keyword evidence="2" id="KW-0521">NADP</keyword>
<dbReference type="Gene3D" id="3.40.50.720">
    <property type="entry name" value="NAD(P)-binding Rossmann-like Domain"/>
    <property type="match status" value="1"/>
</dbReference>
<organism evidence="4 5">
    <name type="scientific">Phialemonium atrogriseum</name>
    <dbReference type="NCBI Taxonomy" id="1093897"/>
    <lineage>
        <taxon>Eukaryota</taxon>
        <taxon>Fungi</taxon>
        <taxon>Dikarya</taxon>
        <taxon>Ascomycota</taxon>
        <taxon>Pezizomycotina</taxon>
        <taxon>Sordariomycetes</taxon>
        <taxon>Sordariomycetidae</taxon>
        <taxon>Cephalothecales</taxon>
        <taxon>Cephalothecaceae</taxon>
        <taxon>Phialemonium</taxon>
    </lineage>
</organism>
<evidence type="ECO:0000256" key="2">
    <source>
        <dbReference type="ARBA" id="ARBA00022857"/>
    </source>
</evidence>
<dbReference type="Pfam" id="PF13561">
    <property type="entry name" value="adh_short_C2"/>
    <property type="match status" value="1"/>
</dbReference>
<name>A0AAJ0BP98_9PEZI</name>
<dbReference type="PANTHER" id="PTHR43639:SF1">
    <property type="entry name" value="SHORT-CHAIN DEHYDROGENASE_REDUCTASE FAMILY PROTEIN"/>
    <property type="match status" value="1"/>
</dbReference>
<sequence>MAGNRLKGKVAIVTGGASGFGAATAQLFATEGASVVIADLNDTDGQKIAAANPEKIVYQNANIAKQEGWAKLLETVSQRFGRLDIVVNNAGTSYANKPTLEVTEEEFDVTMTVNVKSIFWSIKECVPVMLESGPGGCFVNVASIGATRPRPGLVWYAVSKGAVANATKGLAAEFAPKGIRVNSVCPLLSGTGLWEKFTGIADTPENRKKFISDVPMGRLTDPKDVANAILFLASDEASFIVGVNMEVDGGKTI</sequence>
<dbReference type="AlphaFoldDB" id="A0AAJ0BP98"/>
<dbReference type="PRINTS" id="PR00081">
    <property type="entry name" value="GDHRDH"/>
</dbReference>
<dbReference type="FunFam" id="3.40.50.720:FF:000084">
    <property type="entry name" value="Short-chain dehydrogenase reductase"/>
    <property type="match status" value="1"/>
</dbReference>